<accession>A0A0M9A7Z2</accession>
<reference evidence="1 2" key="1">
    <citation type="submission" date="2015-07" db="EMBL/GenBank/DDBJ databases">
        <title>The genome of Melipona quadrifasciata.</title>
        <authorList>
            <person name="Pan H."/>
            <person name="Kapheim K."/>
        </authorList>
    </citation>
    <scope>NUCLEOTIDE SEQUENCE [LARGE SCALE GENOMIC DNA]</scope>
    <source>
        <strain evidence="1">0111107301</strain>
        <tissue evidence="1">Whole body</tissue>
    </source>
</reference>
<dbReference type="EMBL" id="KQ435715">
    <property type="protein sequence ID" value="KOX79105.1"/>
    <property type="molecule type" value="Genomic_DNA"/>
</dbReference>
<protein>
    <submittedName>
        <fullName evidence="1">Uncharacterized protein</fullName>
    </submittedName>
</protein>
<organism evidence="1 2">
    <name type="scientific">Melipona quadrifasciata</name>
    <dbReference type="NCBI Taxonomy" id="166423"/>
    <lineage>
        <taxon>Eukaryota</taxon>
        <taxon>Metazoa</taxon>
        <taxon>Ecdysozoa</taxon>
        <taxon>Arthropoda</taxon>
        <taxon>Hexapoda</taxon>
        <taxon>Insecta</taxon>
        <taxon>Pterygota</taxon>
        <taxon>Neoptera</taxon>
        <taxon>Endopterygota</taxon>
        <taxon>Hymenoptera</taxon>
        <taxon>Apocrita</taxon>
        <taxon>Aculeata</taxon>
        <taxon>Apoidea</taxon>
        <taxon>Anthophila</taxon>
        <taxon>Apidae</taxon>
        <taxon>Melipona</taxon>
    </lineage>
</organism>
<dbReference type="AlphaFoldDB" id="A0A0M9A7Z2"/>
<sequence>MERHCPEGIRQWIGPLKNTKAPLTLVACIPFTDPVLLHEKLEINSKTFKEKIGWLSSNSYCVPTGKTQYAKIAKLVQKAASGSIALLALAVGPGPRDAFLASTSGLNSAPVCTLDRPESDVRAGWAKGLQPRYASRSAFAIVLSSCGELRCETVAMGRRYNSEFEKDLCEDERSMVWSMSVGRRNKKSRPLGLSLGERSCELDIVHRHNTDAKEIFPTDGRKDAGDMVGHFAFGRAENLRGVDIFFVENVELHQLME</sequence>
<gene>
    <name evidence="1" type="ORF">WN51_09915</name>
</gene>
<proteinExistence type="predicted"/>
<evidence type="ECO:0000313" key="2">
    <source>
        <dbReference type="Proteomes" id="UP000053105"/>
    </source>
</evidence>
<dbReference type="Proteomes" id="UP000053105">
    <property type="component" value="Unassembled WGS sequence"/>
</dbReference>
<evidence type="ECO:0000313" key="1">
    <source>
        <dbReference type="EMBL" id="KOX79105.1"/>
    </source>
</evidence>
<keyword evidence="2" id="KW-1185">Reference proteome</keyword>
<name>A0A0M9A7Z2_9HYME</name>